<proteinExistence type="predicted"/>
<dbReference type="Proteomes" id="UP000789375">
    <property type="component" value="Unassembled WGS sequence"/>
</dbReference>
<dbReference type="EMBL" id="CAJVPP010001982">
    <property type="protein sequence ID" value="CAG8581563.1"/>
    <property type="molecule type" value="Genomic_DNA"/>
</dbReference>
<gene>
    <name evidence="1" type="ORF">FMOSSE_LOCUS7973</name>
</gene>
<dbReference type="PANTHER" id="PTHR15430:SF1">
    <property type="entry name" value="GLOMULIN"/>
    <property type="match status" value="1"/>
</dbReference>
<dbReference type="PANTHER" id="PTHR15430">
    <property type="entry name" value="GLOMULIN"/>
    <property type="match status" value="1"/>
</dbReference>
<reference evidence="1" key="1">
    <citation type="submission" date="2021-06" db="EMBL/GenBank/DDBJ databases">
        <authorList>
            <person name="Kallberg Y."/>
            <person name="Tangrot J."/>
            <person name="Rosling A."/>
        </authorList>
    </citation>
    <scope>NUCLEOTIDE SEQUENCE</scope>
    <source>
        <strain evidence="1">87-6 pot B 2015</strain>
    </source>
</reference>
<accession>A0A9N9G373</accession>
<name>A0A9N9G373_FUNMO</name>
<dbReference type="GO" id="GO:0055105">
    <property type="term" value="F:ubiquitin-protein transferase inhibitor activity"/>
    <property type="evidence" value="ECO:0007669"/>
    <property type="project" value="TreeGrafter"/>
</dbReference>
<dbReference type="Pfam" id="PF08568">
    <property type="entry name" value="Kinetochor_Ybp2"/>
    <property type="match status" value="2"/>
</dbReference>
<keyword evidence="2" id="KW-1185">Reference proteome</keyword>
<sequence>MELVNFEQVKRSIEEGTKHCLKKLKQDPSDYECHSALTIILNENLSAPTNYSKKEQNELLNCLKFSILPLNEEEEKIKLLKQISWDVFTLMMPFLSLSDSTSNITQEIVQSIAQHNNARETHMMIMERFSWLEWKSQHCSTMEFSNLIKVLRIVLNRLDRKILIKFLPETVQAVIRELKLDPTRKDLDNQEYYLSSYLIITSFEKFIRSTHIPMSPAYYEIYHPKFHILWERKQSAGVRTIDKARLIRLIQASIKAHISIDQLVNYINSLIKEPTVKDSIFSTKDFPISPSGVIIYVASVIYYQFMHQDDSSVEKAVIPLSPGWLFKNIVSIASKCLSSDAKELEMADKTLLVLLYLTERNEENTISSDHLEAKLSNDGTTITHLYQFISVFASTSPDETLRFISFKLLSRLITLCKDDARIFLLRELLTNCPFETMKSAAIEIVKENVAQGLNKAYESKSNDKSTISVFASRFIIETFFPHILRFESPSILENEKEFSEKYSFIMQGLNFYLFLLMRDKENLTGVWNNKQISETNKEYIEPIKKQCDILAIEFGKKLEKLNKNVQETSHTGHNHNDILSNFSEKVQPNTVEFNLLLDETNLNNIQFTPSQELAV</sequence>
<dbReference type="InterPro" id="IPR013877">
    <property type="entry name" value="YAP-bd/ALF4/Glomulin"/>
</dbReference>
<dbReference type="AlphaFoldDB" id="A0A9N9G373"/>
<organism evidence="1 2">
    <name type="scientific">Funneliformis mosseae</name>
    <name type="common">Endomycorrhizal fungus</name>
    <name type="synonym">Glomus mosseae</name>
    <dbReference type="NCBI Taxonomy" id="27381"/>
    <lineage>
        <taxon>Eukaryota</taxon>
        <taxon>Fungi</taxon>
        <taxon>Fungi incertae sedis</taxon>
        <taxon>Mucoromycota</taxon>
        <taxon>Glomeromycotina</taxon>
        <taxon>Glomeromycetes</taxon>
        <taxon>Glomerales</taxon>
        <taxon>Glomeraceae</taxon>
        <taxon>Funneliformis</taxon>
    </lineage>
</organism>
<protein>
    <submittedName>
        <fullName evidence="1">15889_t:CDS:1</fullName>
    </submittedName>
</protein>
<evidence type="ECO:0000313" key="1">
    <source>
        <dbReference type="EMBL" id="CAG8581563.1"/>
    </source>
</evidence>
<evidence type="ECO:0000313" key="2">
    <source>
        <dbReference type="Proteomes" id="UP000789375"/>
    </source>
</evidence>
<comment type="caution">
    <text evidence="1">The sequence shown here is derived from an EMBL/GenBank/DDBJ whole genome shotgun (WGS) entry which is preliminary data.</text>
</comment>
<dbReference type="GO" id="GO:0005737">
    <property type="term" value="C:cytoplasm"/>
    <property type="evidence" value="ECO:0007669"/>
    <property type="project" value="TreeGrafter"/>
</dbReference>
<dbReference type="InterPro" id="IPR019516">
    <property type="entry name" value="Glomulin/ALF4"/>
</dbReference>